<dbReference type="AlphaFoldDB" id="A0A238YBL6"/>
<dbReference type="Gene3D" id="1.10.4030.10">
    <property type="entry name" value="Porin chaperone SurA, peptide-binding domain"/>
    <property type="match status" value="1"/>
</dbReference>
<gene>
    <name evidence="2" type="ORF">SAMN06265340_10322</name>
</gene>
<dbReference type="EMBL" id="FZOB01000003">
    <property type="protein sequence ID" value="SNR68527.1"/>
    <property type="molecule type" value="Genomic_DNA"/>
</dbReference>
<dbReference type="PANTHER" id="PTHR47245">
    <property type="entry name" value="PEPTIDYLPROLYL ISOMERASE"/>
    <property type="match status" value="1"/>
</dbReference>
<dbReference type="Gene3D" id="1.10.8.1040">
    <property type="match status" value="1"/>
</dbReference>
<reference evidence="3" key="1">
    <citation type="submission" date="2017-06" db="EMBL/GenBank/DDBJ databases">
        <authorList>
            <person name="Varghese N."/>
            <person name="Submissions S."/>
        </authorList>
    </citation>
    <scope>NUCLEOTIDE SEQUENCE [LARGE SCALE GENOMIC DNA]</scope>
    <source>
        <strain evidence="3">DSM 15668</strain>
    </source>
</reference>
<proteinExistence type="predicted"/>
<keyword evidence="3" id="KW-1185">Reference proteome</keyword>
<protein>
    <submittedName>
        <fullName evidence="2">Peptidyl-prolyl cis-trans isomerase C</fullName>
    </submittedName>
</protein>
<dbReference type="InterPro" id="IPR050245">
    <property type="entry name" value="PrsA_foldase"/>
</dbReference>
<dbReference type="Proteomes" id="UP000198405">
    <property type="component" value="Unassembled WGS sequence"/>
</dbReference>
<dbReference type="PANTHER" id="PTHR47245:SF2">
    <property type="entry name" value="PEPTIDYL-PROLYL CIS-TRANS ISOMERASE HP_0175-RELATED"/>
    <property type="match status" value="1"/>
</dbReference>
<name>A0A238YBL6_9BACT</name>
<feature type="signal peptide" evidence="1">
    <location>
        <begin position="1"/>
        <end position="20"/>
    </location>
</feature>
<dbReference type="GO" id="GO:0016853">
    <property type="term" value="F:isomerase activity"/>
    <property type="evidence" value="ECO:0007669"/>
    <property type="project" value="UniProtKB-KW"/>
</dbReference>
<evidence type="ECO:0000313" key="2">
    <source>
        <dbReference type="EMBL" id="SNR68527.1"/>
    </source>
</evidence>
<dbReference type="InterPro" id="IPR027304">
    <property type="entry name" value="Trigger_fact/SurA_dom_sf"/>
</dbReference>
<sequence length="179" mass="20290">MKKLLTAAAIIAVTTAPAIAKPKVLAKVDNVVITSEDLNALLETLPPQYDKNDPKIKKELLNYLIEQEILVQEAKKRGIDKDPEVKRQIDNAVKQILATALLNKNISQKEFEVTDKELKGYYEKRKNELKGMDGKPVPFDQIKAFLKAQLIKEKQQKAVEKYINSIKKNHKVEITGDIK</sequence>
<dbReference type="RefSeq" id="WP_089322576.1">
    <property type="nucleotide sequence ID" value="NZ_FZOB01000003.1"/>
</dbReference>
<keyword evidence="2" id="KW-0413">Isomerase</keyword>
<feature type="chain" id="PRO_5013280439" evidence="1">
    <location>
        <begin position="21"/>
        <end position="179"/>
    </location>
</feature>
<keyword evidence="1" id="KW-0732">Signal</keyword>
<evidence type="ECO:0000313" key="3">
    <source>
        <dbReference type="Proteomes" id="UP000198405"/>
    </source>
</evidence>
<dbReference type="OrthoDB" id="14196at2"/>
<organism evidence="2 3">
    <name type="scientific">Desulfurobacterium atlanticum</name>
    <dbReference type="NCBI Taxonomy" id="240169"/>
    <lineage>
        <taxon>Bacteria</taxon>
        <taxon>Pseudomonadati</taxon>
        <taxon>Aquificota</taxon>
        <taxon>Aquificia</taxon>
        <taxon>Desulfurobacteriales</taxon>
        <taxon>Desulfurobacteriaceae</taxon>
        <taxon>Desulfurobacterium</taxon>
    </lineage>
</organism>
<accession>A0A238YBL6</accession>
<dbReference type="SUPFAM" id="SSF109998">
    <property type="entry name" value="Triger factor/SurA peptide-binding domain-like"/>
    <property type="match status" value="1"/>
</dbReference>
<evidence type="ECO:0000256" key="1">
    <source>
        <dbReference type="SAM" id="SignalP"/>
    </source>
</evidence>